<evidence type="ECO:0000313" key="1">
    <source>
        <dbReference type="EMBL" id="TFH94470.1"/>
    </source>
</evidence>
<gene>
    <name evidence="1" type="ORF">E4P47_07325</name>
</gene>
<dbReference type="EMBL" id="SPNC01000118">
    <property type="protein sequence ID" value="TFH94470.1"/>
    <property type="molecule type" value="Genomic_DNA"/>
</dbReference>
<accession>A0A4Y8WNQ4</accession>
<organism evidence="1 2">
    <name type="scientific">Porphyromonas levii</name>
    <dbReference type="NCBI Taxonomy" id="28114"/>
    <lineage>
        <taxon>Bacteria</taxon>
        <taxon>Pseudomonadati</taxon>
        <taxon>Bacteroidota</taxon>
        <taxon>Bacteroidia</taxon>
        <taxon>Bacteroidales</taxon>
        <taxon>Porphyromonadaceae</taxon>
        <taxon>Porphyromonas</taxon>
    </lineage>
</organism>
<sequence length="146" mass="17469">MKRNLTRTWRKARVVWWRTLRETHSMLYRQEMRRLQRFSNVSYQTHQRKDGVGHVRVVVTQVADELDYIDEVVLDRELDSYRLAGFPIEVAPQDKEKEFVRPLWAIEVFQNGRLARQITYYLQPMYPDKSPCDAVDTEAPSPLKNE</sequence>
<protein>
    <submittedName>
        <fullName evidence="1">Uncharacterized protein</fullName>
    </submittedName>
</protein>
<dbReference type="OrthoDB" id="9940929at2"/>
<proteinExistence type="predicted"/>
<dbReference type="STRING" id="1122973.GCA_000379925_00356"/>
<evidence type="ECO:0000313" key="2">
    <source>
        <dbReference type="Proteomes" id="UP000297225"/>
    </source>
</evidence>
<dbReference type="RefSeq" id="WP_033408161.1">
    <property type="nucleotide sequence ID" value="NZ_SPNB01000075.1"/>
</dbReference>
<keyword evidence="2" id="KW-1185">Reference proteome</keyword>
<name>A0A4Y8WNQ4_9PORP</name>
<dbReference type="Proteomes" id="UP000297225">
    <property type="component" value="Unassembled WGS sequence"/>
</dbReference>
<dbReference type="AlphaFoldDB" id="A0A4Y8WNQ4"/>
<comment type="caution">
    <text evidence="1">The sequence shown here is derived from an EMBL/GenBank/DDBJ whole genome shotgun (WGS) entry which is preliminary data.</text>
</comment>
<reference evidence="1 2" key="1">
    <citation type="submission" date="2019-03" db="EMBL/GenBank/DDBJ databases">
        <title>Porphyromonas levii Isolated from the Uterus of Dairy Cows.</title>
        <authorList>
            <person name="Francis A.M."/>
        </authorList>
    </citation>
    <scope>NUCLEOTIDE SEQUENCE [LARGE SCALE GENOMIC DNA]</scope>
    <source>
        <strain evidence="1 2">AF5678</strain>
    </source>
</reference>